<dbReference type="Pfam" id="PF03450">
    <property type="entry name" value="CO_deh_flav_C"/>
    <property type="match status" value="1"/>
</dbReference>
<evidence type="ECO:0000256" key="1">
    <source>
        <dbReference type="ARBA" id="ARBA00022630"/>
    </source>
</evidence>
<dbReference type="InterPro" id="IPR016169">
    <property type="entry name" value="FAD-bd_PCMH_sub2"/>
</dbReference>
<dbReference type="InterPro" id="IPR036683">
    <property type="entry name" value="CO_DH_flav_C_dom_sf"/>
</dbReference>
<dbReference type="InterPro" id="IPR002346">
    <property type="entry name" value="Mopterin_DH_FAD-bd"/>
</dbReference>
<dbReference type="Gene3D" id="3.30.43.10">
    <property type="entry name" value="Uridine Diphospho-n-acetylenolpyruvylglucosamine Reductase, domain 2"/>
    <property type="match status" value="1"/>
</dbReference>
<keyword evidence="3" id="KW-0560">Oxidoreductase</keyword>
<dbReference type="Pfam" id="PF00941">
    <property type="entry name" value="FAD_binding_5"/>
    <property type="match status" value="1"/>
</dbReference>
<dbReference type="SUPFAM" id="SSF56176">
    <property type="entry name" value="FAD-binding/transporter-associated domain-like"/>
    <property type="match status" value="1"/>
</dbReference>
<dbReference type="SMART" id="SM01092">
    <property type="entry name" value="CO_deh_flav_C"/>
    <property type="match status" value="1"/>
</dbReference>
<feature type="domain" description="FAD-binding PCMH-type" evidence="4">
    <location>
        <begin position="1"/>
        <end position="174"/>
    </location>
</feature>
<dbReference type="PROSITE" id="PS51387">
    <property type="entry name" value="FAD_PCMH"/>
    <property type="match status" value="1"/>
</dbReference>
<dbReference type="AlphaFoldDB" id="A0A7G9WB20"/>
<gene>
    <name evidence="5" type="ORF">HYG86_14445</name>
</gene>
<reference evidence="5 6" key="1">
    <citation type="submission" date="2020-07" db="EMBL/GenBank/DDBJ databases">
        <title>Alkalicella. sp. LB2 genome.</title>
        <authorList>
            <person name="Postec A."/>
            <person name="Quemeneur M."/>
        </authorList>
    </citation>
    <scope>NUCLEOTIDE SEQUENCE [LARGE SCALE GENOMIC DNA]</scope>
    <source>
        <strain evidence="5 6">LB2</strain>
    </source>
</reference>
<keyword evidence="6" id="KW-1185">Reference proteome</keyword>
<keyword evidence="2" id="KW-0274">FAD</keyword>
<evidence type="ECO:0000313" key="6">
    <source>
        <dbReference type="Proteomes" id="UP000516160"/>
    </source>
</evidence>
<keyword evidence="1" id="KW-0285">Flavoprotein</keyword>
<dbReference type="InterPro" id="IPR016167">
    <property type="entry name" value="FAD-bd_PCMH_sub1"/>
</dbReference>
<dbReference type="InterPro" id="IPR016166">
    <property type="entry name" value="FAD-bd_PCMH"/>
</dbReference>
<name>A0A7G9WB20_ALKCA</name>
<evidence type="ECO:0000259" key="4">
    <source>
        <dbReference type="PROSITE" id="PS51387"/>
    </source>
</evidence>
<dbReference type="InterPro" id="IPR051312">
    <property type="entry name" value="Diverse_Substr_Oxidored"/>
</dbReference>
<dbReference type="KEGG" id="acae:HYG86_14445"/>
<organism evidence="5 6">
    <name type="scientific">Alkalicella caledoniensis</name>
    <dbReference type="NCBI Taxonomy" id="2731377"/>
    <lineage>
        <taxon>Bacteria</taxon>
        <taxon>Bacillati</taxon>
        <taxon>Bacillota</taxon>
        <taxon>Clostridia</taxon>
        <taxon>Eubacteriales</taxon>
        <taxon>Proteinivoracaceae</taxon>
        <taxon>Alkalicella</taxon>
    </lineage>
</organism>
<dbReference type="Proteomes" id="UP000516160">
    <property type="component" value="Chromosome"/>
</dbReference>
<dbReference type="Gene3D" id="3.30.390.50">
    <property type="entry name" value="CO dehydrogenase flavoprotein, C-terminal domain"/>
    <property type="match status" value="1"/>
</dbReference>
<dbReference type="InterPro" id="IPR036318">
    <property type="entry name" value="FAD-bd_PCMH-like_sf"/>
</dbReference>
<dbReference type="RefSeq" id="WP_213166285.1">
    <property type="nucleotide sequence ID" value="NZ_CP058559.1"/>
</dbReference>
<sequence>MKQFSYYAPTDLEGVLKILAHGEDTYFIAGGTDIMIQMRKKWVQPRKLIDLKQVSEINYIREDGDVIRVGATTTFTQLERSDLIKRYAKVLANSAAEVGSPQIRNLGTVGGNIANSSAAADSVTALMALDAKLKLVSLSGERVVELKEFYIGNGNTSLKPDEVITEVFFNKREYSEFKKLGRRKALAIVVLSVGAAFKLNMNENTFSNVKISLGAVARHPMRAYEAEQILEGQEISFLKLEECIEKISEIAEASVTNSPFKLLAPYKKESIKGVARQVLENLYNEQVKANKGV</sequence>
<dbReference type="Gene3D" id="3.30.465.10">
    <property type="match status" value="1"/>
</dbReference>
<evidence type="ECO:0000256" key="2">
    <source>
        <dbReference type="ARBA" id="ARBA00022827"/>
    </source>
</evidence>
<protein>
    <submittedName>
        <fullName evidence="5">FAD binding domain-containing protein</fullName>
    </submittedName>
</protein>
<dbReference type="PANTHER" id="PTHR42659:SF9">
    <property type="entry name" value="XANTHINE DEHYDROGENASE FAD-BINDING SUBUNIT XDHB-RELATED"/>
    <property type="match status" value="1"/>
</dbReference>
<dbReference type="GO" id="GO:0071949">
    <property type="term" value="F:FAD binding"/>
    <property type="evidence" value="ECO:0007669"/>
    <property type="project" value="InterPro"/>
</dbReference>
<dbReference type="PANTHER" id="PTHR42659">
    <property type="entry name" value="XANTHINE DEHYDROGENASE SUBUNIT C-RELATED"/>
    <property type="match status" value="1"/>
</dbReference>
<evidence type="ECO:0000313" key="5">
    <source>
        <dbReference type="EMBL" id="QNO15882.1"/>
    </source>
</evidence>
<dbReference type="FunFam" id="3.30.465.10:FF:000017">
    <property type="entry name" value="Xanthine dehydrogenase, FAD binding subunit"/>
    <property type="match status" value="1"/>
</dbReference>
<dbReference type="EMBL" id="CP058559">
    <property type="protein sequence ID" value="QNO15882.1"/>
    <property type="molecule type" value="Genomic_DNA"/>
</dbReference>
<dbReference type="SUPFAM" id="SSF55447">
    <property type="entry name" value="CO dehydrogenase flavoprotein C-terminal domain-like"/>
    <property type="match status" value="1"/>
</dbReference>
<evidence type="ECO:0000256" key="3">
    <source>
        <dbReference type="ARBA" id="ARBA00023002"/>
    </source>
</evidence>
<dbReference type="GO" id="GO:0016491">
    <property type="term" value="F:oxidoreductase activity"/>
    <property type="evidence" value="ECO:0007669"/>
    <property type="project" value="UniProtKB-KW"/>
</dbReference>
<dbReference type="InterPro" id="IPR005107">
    <property type="entry name" value="CO_DH_flav_C"/>
</dbReference>
<accession>A0A7G9WB20</accession>
<proteinExistence type="predicted"/>